<dbReference type="RefSeq" id="XP_013433979.1">
    <property type="nucleotide sequence ID" value="XM_013578525.1"/>
</dbReference>
<feature type="domain" description="Proline dehydrogenase" evidence="7">
    <location>
        <begin position="425"/>
        <end position="664"/>
    </location>
</feature>
<dbReference type="SUPFAM" id="SSF51730">
    <property type="entry name" value="FAD-linked oxidoreductase"/>
    <property type="match status" value="1"/>
</dbReference>
<protein>
    <recommendedName>
        <fullName evidence="2 5">Proline dehydrogenase</fullName>
        <ecNumber evidence="2 5">1.5.5.2</ecNumber>
    </recommendedName>
</protein>
<comment type="similarity">
    <text evidence="1 5">Belongs to the proline oxidase family.</text>
</comment>
<reference evidence="8" key="1">
    <citation type="submission" date="2013-10" db="EMBL/GenBank/DDBJ databases">
        <title>Genomic analysis of the causative agents of coccidiosis in chickens.</title>
        <authorList>
            <person name="Reid A.J."/>
            <person name="Blake D."/>
            <person name="Billington K."/>
            <person name="Browne H."/>
            <person name="Dunn M."/>
            <person name="Hung S."/>
            <person name="Kawahara F."/>
            <person name="Miranda-Saavedra D."/>
            <person name="Mourier T."/>
            <person name="Nagra H."/>
            <person name="Otto T.D."/>
            <person name="Rawlings N."/>
            <person name="Sanchez A."/>
            <person name="Sanders M."/>
            <person name="Subramaniam C."/>
            <person name="Tay Y."/>
            <person name="Dear P."/>
            <person name="Doerig C."/>
            <person name="Gruber A."/>
            <person name="Parkinson J."/>
            <person name="Shirley M."/>
            <person name="Wan K.L."/>
            <person name="Berriman M."/>
            <person name="Tomley F."/>
            <person name="Pain A."/>
        </authorList>
    </citation>
    <scope>NUCLEOTIDE SEQUENCE [LARGE SCALE GENOMIC DNA]</scope>
    <source>
        <strain evidence="8">Houghton</strain>
    </source>
</reference>
<evidence type="ECO:0000256" key="4">
    <source>
        <dbReference type="ARBA" id="ARBA00023062"/>
    </source>
</evidence>
<dbReference type="VEuPathDB" id="ToxoDB:ENH_00006480"/>
<dbReference type="PANTHER" id="PTHR13914:SF0">
    <property type="entry name" value="PROLINE DEHYDROGENASE 1, MITOCHONDRIAL"/>
    <property type="match status" value="1"/>
</dbReference>
<dbReference type="Gene3D" id="3.20.20.220">
    <property type="match status" value="2"/>
</dbReference>
<evidence type="ECO:0000313" key="9">
    <source>
        <dbReference type="Proteomes" id="UP000030754"/>
    </source>
</evidence>
<evidence type="ECO:0000256" key="2">
    <source>
        <dbReference type="ARBA" id="ARBA00012695"/>
    </source>
</evidence>
<evidence type="ECO:0000256" key="5">
    <source>
        <dbReference type="RuleBase" id="RU364054"/>
    </source>
</evidence>
<accession>U6MMQ7</accession>
<keyword evidence="5" id="KW-0285">Flavoprotein</keyword>
<dbReference type="GeneID" id="25470839"/>
<dbReference type="GO" id="GO:0010133">
    <property type="term" value="P:L-proline catabolic process to L-glutamate"/>
    <property type="evidence" value="ECO:0007669"/>
    <property type="project" value="TreeGrafter"/>
</dbReference>
<gene>
    <name evidence="8" type="ORF">ENH_00006480</name>
</gene>
<evidence type="ECO:0000256" key="1">
    <source>
        <dbReference type="ARBA" id="ARBA00005869"/>
    </source>
</evidence>
<keyword evidence="3 5" id="KW-0560">Oxidoreductase</keyword>
<feature type="compositionally biased region" description="Low complexity" evidence="6">
    <location>
        <begin position="125"/>
        <end position="135"/>
    </location>
</feature>
<keyword evidence="5" id="KW-0274">FAD</keyword>
<dbReference type="EC" id="1.5.5.2" evidence="2 5"/>
<dbReference type="InterPro" id="IPR029041">
    <property type="entry name" value="FAD-linked_oxidoreductase-like"/>
</dbReference>
<dbReference type="AlphaFoldDB" id="U6MMQ7"/>
<keyword evidence="9" id="KW-1185">Reference proteome</keyword>
<reference evidence="8" key="2">
    <citation type="submission" date="2013-10" db="EMBL/GenBank/DDBJ databases">
        <authorList>
            <person name="Aslett M."/>
        </authorList>
    </citation>
    <scope>NUCLEOTIDE SEQUENCE [LARGE SCALE GENOMIC DNA]</scope>
    <source>
        <strain evidence="8">Houghton</strain>
    </source>
</reference>
<dbReference type="EMBL" id="HG723187">
    <property type="protein sequence ID" value="CDJ65512.1"/>
    <property type="molecule type" value="Genomic_DNA"/>
</dbReference>
<dbReference type="GO" id="GO:0005739">
    <property type="term" value="C:mitochondrion"/>
    <property type="evidence" value="ECO:0007669"/>
    <property type="project" value="TreeGrafter"/>
</dbReference>
<evidence type="ECO:0000256" key="3">
    <source>
        <dbReference type="ARBA" id="ARBA00023002"/>
    </source>
</evidence>
<dbReference type="GO" id="GO:0004657">
    <property type="term" value="F:proline dehydrogenase activity"/>
    <property type="evidence" value="ECO:0007669"/>
    <property type="project" value="UniProtKB-EC"/>
</dbReference>
<organism evidence="8 9">
    <name type="scientific">Eimeria necatrix</name>
    <dbReference type="NCBI Taxonomy" id="51315"/>
    <lineage>
        <taxon>Eukaryota</taxon>
        <taxon>Sar</taxon>
        <taxon>Alveolata</taxon>
        <taxon>Apicomplexa</taxon>
        <taxon>Conoidasida</taxon>
        <taxon>Coccidia</taxon>
        <taxon>Eucoccidiorida</taxon>
        <taxon>Eimeriorina</taxon>
        <taxon>Eimeriidae</taxon>
        <taxon>Eimeria</taxon>
    </lineage>
</organism>
<comment type="function">
    <text evidence="5">Converts proline to delta-1-pyrroline-5-carboxylate.</text>
</comment>
<keyword evidence="4 5" id="KW-0642">Proline metabolism</keyword>
<dbReference type="PANTHER" id="PTHR13914">
    <property type="entry name" value="PROLINE OXIDASE"/>
    <property type="match status" value="1"/>
</dbReference>
<proteinExistence type="inferred from homology"/>
<comment type="cofactor">
    <cofactor evidence="5">
        <name>FAD</name>
        <dbReference type="ChEBI" id="CHEBI:57692"/>
    </cofactor>
</comment>
<comment type="catalytic activity">
    <reaction evidence="5">
        <text>L-proline + a quinone = (S)-1-pyrroline-5-carboxylate + a quinol + H(+)</text>
        <dbReference type="Rhea" id="RHEA:23784"/>
        <dbReference type="ChEBI" id="CHEBI:15378"/>
        <dbReference type="ChEBI" id="CHEBI:17388"/>
        <dbReference type="ChEBI" id="CHEBI:24646"/>
        <dbReference type="ChEBI" id="CHEBI:60039"/>
        <dbReference type="ChEBI" id="CHEBI:132124"/>
        <dbReference type="EC" id="1.5.5.2"/>
    </reaction>
</comment>
<dbReference type="GO" id="GO:0071949">
    <property type="term" value="F:FAD binding"/>
    <property type="evidence" value="ECO:0007669"/>
    <property type="project" value="TreeGrafter"/>
</dbReference>
<dbReference type="Proteomes" id="UP000030754">
    <property type="component" value="Unassembled WGS sequence"/>
</dbReference>
<dbReference type="InterPro" id="IPR015659">
    <property type="entry name" value="Proline_oxidase"/>
</dbReference>
<dbReference type="Pfam" id="PF01619">
    <property type="entry name" value="Pro_dh"/>
    <property type="match status" value="1"/>
</dbReference>
<sequence length="687" mass="75056">MAFIPCCVSRRLAKATEVAATATTQAARALRGNATGIRALCYAGHTYGKPVFASAAELKECRNVGQPFGAFRFAYTGVAAAGARAATAAVNHVATPAAAIAASRWPCSRGFASGVDQKLVFTPTQQRQQAQPQQKLQEESHQPPSPTPRAPPNQRQQQKQQLQQLVLTGDAAGAAALRLYSMSDLLRSLFVFSLCRHRWLVDNWESLLNFSCRIFGSRAVFAFIRFSFFKVFCGGEALEEVIQTLDKLKHRNLGAILDYAAEQRLPGVPGAAVRTEDESHKFTTAVKITKEIIRLAGGRGEGFVATKVTAFGPTEPMFLSNSLVLQIDKLFAKIAGIEAVATNGRPYPKQLGAAEVSEDRFISALTAEGVGALEAELLFKELLKQPGGRSSSSSSSPGEKKTVSYFQWSHRVTPDAAGHDGPLQCLKKVLPTLSAEDLLVYEDICSRFFSVCEYAAQQQQQQQQKPTMLLVDAEQSTLQAFIHLLTVQAQKKYNLERPLIVNTYQAYLTDTRDRLERDLELSNIFGFALSVKLVRGAYVCQEIKVASETGQPLQVFSCIEGTHKSFDACLQFLLRNLDQVYAFIASHNARSLELAASLLRGGGAAIEADGSSRKVAFGQLYGMGDALSQGLSSAGFDVYKYVPFGPVEDTIPYLLRRAQENTGMLGGAQNEVRYLCHEITRRVLGRK</sequence>
<dbReference type="InterPro" id="IPR002872">
    <property type="entry name" value="Proline_DH_dom"/>
</dbReference>
<name>U6MMQ7_9EIME</name>
<evidence type="ECO:0000313" key="8">
    <source>
        <dbReference type="EMBL" id="CDJ65512.1"/>
    </source>
</evidence>
<evidence type="ECO:0000256" key="6">
    <source>
        <dbReference type="SAM" id="MobiDB-lite"/>
    </source>
</evidence>
<feature type="region of interest" description="Disordered" evidence="6">
    <location>
        <begin position="123"/>
        <end position="160"/>
    </location>
</feature>
<evidence type="ECO:0000259" key="7">
    <source>
        <dbReference type="Pfam" id="PF01619"/>
    </source>
</evidence>
<dbReference type="OrthoDB" id="5464at2759"/>